<dbReference type="OrthoDB" id="10043403at2759"/>
<evidence type="ECO:0000313" key="5">
    <source>
        <dbReference type="Proteomes" id="UP000663877"/>
    </source>
</evidence>
<evidence type="ECO:0000313" key="2">
    <source>
        <dbReference type="EMBL" id="CAF0902331.1"/>
    </source>
</evidence>
<comment type="caution">
    <text evidence="2">The sequence shown here is derived from an EMBL/GenBank/DDBJ whole genome shotgun (WGS) entry which is preliminary data.</text>
</comment>
<gene>
    <name evidence="2" type="ORF">BJG266_LOCUS10542</name>
    <name evidence="3" type="ORF">QVE165_LOCUS28251</name>
</gene>
<evidence type="ECO:0000313" key="4">
    <source>
        <dbReference type="Proteomes" id="UP000663832"/>
    </source>
</evidence>
<dbReference type="Proteomes" id="UP000663832">
    <property type="component" value="Unassembled WGS sequence"/>
</dbReference>
<organism evidence="2 5">
    <name type="scientific">Adineta steineri</name>
    <dbReference type="NCBI Taxonomy" id="433720"/>
    <lineage>
        <taxon>Eukaryota</taxon>
        <taxon>Metazoa</taxon>
        <taxon>Spiralia</taxon>
        <taxon>Gnathifera</taxon>
        <taxon>Rotifera</taxon>
        <taxon>Eurotatoria</taxon>
        <taxon>Bdelloidea</taxon>
        <taxon>Adinetida</taxon>
        <taxon>Adinetidae</taxon>
        <taxon>Adineta</taxon>
    </lineage>
</organism>
<dbReference type="EMBL" id="CAJNOM010000219">
    <property type="protein sequence ID" value="CAF1246171.1"/>
    <property type="molecule type" value="Genomic_DNA"/>
</dbReference>
<dbReference type="Proteomes" id="UP000663877">
    <property type="component" value="Unassembled WGS sequence"/>
</dbReference>
<dbReference type="EMBL" id="CAJNOI010000037">
    <property type="protein sequence ID" value="CAF0902331.1"/>
    <property type="molecule type" value="Genomic_DNA"/>
</dbReference>
<sequence>MYMTYICILIALLSVLSNDAFPYSFYSDDIPSSSLDTNLYPRRREVFDPYGFNSILSRFVKRDQMHKIQKRKIIRLIRQDIYDII</sequence>
<dbReference type="AlphaFoldDB" id="A0A813ZRL3"/>
<name>A0A813ZRL3_9BILA</name>
<protein>
    <submittedName>
        <fullName evidence="2">Uncharacterized protein</fullName>
    </submittedName>
</protein>
<feature type="signal peptide" evidence="1">
    <location>
        <begin position="1"/>
        <end position="22"/>
    </location>
</feature>
<evidence type="ECO:0000313" key="3">
    <source>
        <dbReference type="EMBL" id="CAF1246171.1"/>
    </source>
</evidence>
<reference evidence="2" key="1">
    <citation type="submission" date="2021-02" db="EMBL/GenBank/DDBJ databases">
        <authorList>
            <person name="Nowell W R."/>
        </authorList>
    </citation>
    <scope>NUCLEOTIDE SEQUENCE</scope>
</reference>
<feature type="chain" id="PRO_5036223710" evidence="1">
    <location>
        <begin position="23"/>
        <end position="85"/>
    </location>
</feature>
<keyword evidence="1" id="KW-0732">Signal</keyword>
<proteinExistence type="predicted"/>
<accession>A0A813ZRL3</accession>
<evidence type="ECO:0000256" key="1">
    <source>
        <dbReference type="SAM" id="SignalP"/>
    </source>
</evidence>
<keyword evidence="4" id="KW-1185">Reference proteome</keyword>